<keyword evidence="4" id="KW-0813">Transport</keyword>
<comment type="pathway">
    <text evidence="2">Energy metabolism; oxidative phosphorylation.</text>
</comment>
<comment type="similarity">
    <text evidence="3">Belongs to the CcoP / FixP family.</text>
</comment>
<dbReference type="PIRSF" id="PIRSF000006">
    <property type="entry name" value="Cbb3-Cox_fixP"/>
    <property type="match status" value="1"/>
</dbReference>
<feature type="transmembrane region" description="Helical" evidence="22">
    <location>
        <begin position="62"/>
        <end position="80"/>
    </location>
</feature>
<dbReference type="GO" id="GO:0005886">
    <property type="term" value="C:plasma membrane"/>
    <property type="evidence" value="ECO:0007669"/>
    <property type="project" value="UniProtKB-SubCell"/>
</dbReference>
<dbReference type="InterPro" id="IPR050597">
    <property type="entry name" value="Cytochrome_c_Oxidase_Subunit"/>
</dbReference>
<comment type="subcellular location">
    <subcellularLocation>
        <location evidence="1">Cell inner membrane</location>
    </subcellularLocation>
</comment>
<dbReference type="GO" id="GO:0009055">
    <property type="term" value="F:electron transfer activity"/>
    <property type="evidence" value="ECO:0007669"/>
    <property type="project" value="InterPro"/>
</dbReference>
<keyword evidence="25" id="KW-1185">Reference proteome</keyword>
<keyword evidence="11" id="KW-0677">Repeat</keyword>
<feature type="binding site" description="axial binding residue" evidence="20">
    <location>
        <position position="133"/>
    </location>
    <ligand>
        <name>heme c</name>
        <dbReference type="ChEBI" id="CHEBI:61717"/>
        <label>1</label>
    </ligand>
    <ligandPart>
        <name>Fe</name>
        <dbReference type="ChEBI" id="CHEBI:18248"/>
    </ligandPart>
</feature>
<dbReference type="InterPro" id="IPR038414">
    <property type="entry name" value="CcoP_N_sf"/>
</dbReference>
<evidence type="ECO:0000256" key="20">
    <source>
        <dbReference type="PIRSR" id="PIRSR000006-1"/>
    </source>
</evidence>
<dbReference type="PANTHER" id="PTHR33751">
    <property type="entry name" value="CBB3-TYPE CYTOCHROME C OXIDASE SUBUNIT FIXP"/>
    <property type="match status" value="1"/>
</dbReference>
<dbReference type="Gene3D" id="6.10.280.130">
    <property type="match status" value="1"/>
</dbReference>
<proteinExistence type="inferred from homology"/>
<feature type="binding site" description="covalent" evidence="21">
    <location>
        <position position="220"/>
    </location>
    <ligand>
        <name>heme c</name>
        <dbReference type="ChEBI" id="CHEBI:61717"/>
        <label>2</label>
    </ligand>
</feature>
<evidence type="ECO:0000256" key="10">
    <source>
        <dbReference type="ARBA" id="ARBA00022723"/>
    </source>
</evidence>
<feature type="binding site" description="axial binding residue" evidence="20">
    <location>
        <position position="221"/>
    </location>
    <ligand>
        <name>heme c</name>
        <dbReference type="ChEBI" id="CHEBI:61717"/>
        <label>2</label>
    </ligand>
    <ligandPart>
        <name>Fe</name>
        <dbReference type="ChEBI" id="CHEBI:18248"/>
    </ligandPart>
</feature>
<keyword evidence="9 22" id="KW-0812">Transmembrane</keyword>
<evidence type="ECO:0000256" key="16">
    <source>
        <dbReference type="ARBA" id="ARBA00023004"/>
    </source>
</evidence>
<dbReference type="InterPro" id="IPR004678">
    <property type="entry name" value="Cyt_c_oxidase_cbb3_su3"/>
</dbReference>
<keyword evidence="7 21" id="KW-0349">Heme</keyword>
<dbReference type="InterPro" id="IPR009056">
    <property type="entry name" value="Cyt_c-like_dom"/>
</dbReference>
<dbReference type="GO" id="GO:0016491">
    <property type="term" value="F:oxidoreductase activity"/>
    <property type="evidence" value="ECO:0007669"/>
    <property type="project" value="UniProtKB-KW"/>
</dbReference>
<evidence type="ECO:0000256" key="12">
    <source>
        <dbReference type="ARBA" id="ARBA00022781"/>
    </source>
</evidence>
<dbReference type="GO" id="GO:0006119">
    <property type="term" value="P:oxidative phosphorylation"/>
    <property type="evidence" value="ECO:0007669"/>
    <property type="project" value="UniProtKB-UniPathway"/>
</dbReference>
<evidence type="ECO:0000256" key="21">
    <source>
        <dbReference type="PIRSR" id="PIRSR000006-2"/>
    </source>
</evidence>
<dbReference type="GO" id="GO:0046872">
    <property type="term" value="F:metal ion binding"/>
    <property type="evidence" value="ECO:0007669"/>
    <property type="project" value="UniProtKB-KW"/>
</dbReference>
<evidence type="ECO:0000256" key="9">
    <source>
        <dbReference type="ARBA" id="ARBA00022692"/>
    </source>
</evidence>
<dbReference type="Gene3D" id="1.10.760.10">
    <property type="entry name" value="Cytochrome c-like domain"/>
    <property type="match status" value="2"/>
</dbReference>
<dbReference type="EMBL" id="VWSJ01000007">
    <property type="protein sequence ID" value="MSN96138.1"/>
    <property type="molecule type" value="Genomic_DNA"/>
</dbReference>
<evidence type="ECO:0000256" key="2">
    <source>
        <dbReference type="ARBA" id="ARBA00004673"/>
    </source>
</evidence>
<evidence type="ECO:0000256" key="3">
    <source>
        <dbReference type="ARBA" id="ARBA00006113"/>
    </source>
</evidence>
<dbReference type="PROSITE" id="PS51257">
    <property type="entry name" value="PROKAR_LIPOPROTEIN"/>
    <property type="match status" value="1"/>
</dbReference>
<keyword evidence="12" id="KW-0375">Hydrogen ion transport</keyword>
<dbReference type="GO" id="GO:0020037">
    <property type="term" value="F:heme binding"/>
    <property type="evidence" value="ECO:0007669"/>
    <property type="project" value="InterPro"/>
</dbReference>
<evidence type="ECO:0000256" key="14">
    <source>
        <dbReference type="ARBA" id="ARBA00022989"/>
    </source>
</evidence>
<evidence type="ECO:0000256" key="19">
    <source>
        <dbReference type="ARBA" id="ARBA00029635"/>
    </source>
</evidence>
<comment type="caution">
    <text evidence="24">The sequence shown here is derived from an EMBL/GenBank/DDBJ whole genome shotgun (WGS) entry which is preliminary data.</text>
</comment>
<feature type="binding site" description="covalent" evidence="21">
    <location>
        <position position="217"/>
    </location>
    <ligand>
        <name>heme c</name>
        <dbReference type="ChEBI" id="CHEBI:61717"/>
        <label>2</label>
    </ligand>
</feature>
<keyword evidence="13" id="KW-0249">Electron transport</keyword>
<name>A0A6L5WG66_9BACT</name>
<dbReference type="InterPro" id="IPR036909">
    <property type="entry name" value="Cyt_c-like_dom_sf"/>
</dbReference>
<accession>A0A6L5WG66</accession>
<evidence type="ECO:0000256" key="5">
    <source>
        <dbReference type="ARBA" id="ARBA00022475"/>
    </source>
</evidence>
<dbReference type="GO" id="GO:1902600">
    <property type="term" value="P:proton transmembrane transport"/>
    <property type="evidence" value="ECO:0007669"/>
    <property type="project" value="UniProtKB-KW"/>
</dbReference>
<evidence type="ECO:0000256" key="13">
    <source>
        <dbReference type="ARBA" id="ARBA00022982"/>
    </source>
</evidence>
<keyword evidence="10 20" id="KW-0479">Metal-binding</keyword>
<feature type="domain" description="Cytochrome c" evidence="23">
    <location>
        <begin position="205"/>
        <end position="285"/>
    </location>
</feature>
<keyword evidence="18 22" id="KW-0472">Membrane</keyword>
<keyword evidence="15" id="KW-0560">Oxidoreductase</keyword>
<evidence type="ECO:0000313" key="25">
    <source>
        <dbReference type="Proteomes" id="UP000476338"/>
    </source>
</evidence>
<comment type="cofactor">
    <cofactor evidence="21">
        <name>heme c</name>
        <dbReference type="ChEBI" id="CHEBI:61717"/>
    </cofactor>
    <text evidence="21">Binds 2 heme C groups per subunit.</text>
</comment>
<feature type="binding site" description="covalent" evidence="21">
    <location>
        <position position="132"/>
    </location>
    <ligand>
        <name>heme c</name>
        <dbReference type="ChEBI" id="CHEBI:61717"/>
        <label>1</label>
    </ligand>
</feature>
<evidence type="ECO:0000313" key="24">
    <source>
        <dbReference type="EMBL" id="MSN96138.1"/>
    </source>
</evidence>
<reference evidence="24 25" key="1">
    <citation type="submission" date="2019-09" db="EMBL/GenBank/DDBJ databases">
        <authorList>
            <person name="Silva M."/>
            <person name="Pereira G."/>
            <person name="Lopes-Da-Costa L."/>
            <person name="Silva E."/>
        </authorList>
    </citation>
    <scope>NUCLEOTIDE SEQUENCE [LARGE SCALE GENOMIC DNA]</scope>
    <source>
        <strain evidence="24 25">FMV-PI01</strain>
    </source>
</reference>
<feature type="binding site" description="axial binding residue" evidence="20">
    <location>
        <position position="259"/>
    </location>
    <ligand>
        <name>heme c</name>
        <dbReference type="ChEBI" id="CHEBI:61717"/>
        <label>1</label>
    </ligand>
    <ligandPart>
        <name>Fe</name>
        <dbReference type="ChEBI" id="CHEBI:18248"/>
    </ligandPart>
</feature>
<evidence type="ECO:0000256" key="7">
    <source>
        <dbReference type="ARBA" id="ARBA00022617"/>
    </source>
</evidence>
<protein>
    <recommendedName>
        <fullName evidence="19">Cytochrome c oxidase subunit III</fullName>
    </recommendedName>
</protein>
<dbReference type="PROSITE" id="PS51007">
    <property type="entry name" value="CYTC"/>
    <property type="match status" value="2"/>
</dbReference>
<keyword evidence="14 22" id="KW-1133">Transmembrane helix</keyword>
<keyword evidence="8" id="KW-0679">Respiratory chain</keyword>
<feature type="binding site" description="axial binding residue" evidence="20">
    <location>
        <position position="174"/>
    </location>
    <ligand>
        <name>heme c</name>
        <dbReference type="ChEBI" id="CHEBI:61717"/>
        <label>2</label>
    </ligand>
    <ligandPart>
        <name>Fe</name>
        <dbReference type="ChEBI" id="CHEBI:18248"/>
    </ligandPart>
</feature>
<feature type="transmembrane region" description="Helical" evidence="22">
    <location>
        <begin position="12"/>
        <end position="33"/>
    </location>
</feature>
<dbReference type="InterPro" id="IPR032858">
    <property type="entry name" value="CcoP_N"/>
</dbReference>
<keyword evidence="16 20" id="KW-0408">Iron</keyword>
<gene>
    <name evidence="24" type="ORF">F1B92_02825</name>
</gene>
<evidence type="ECO:0000256" key="1">
    <source>
        <dbReference type="ARBA" id="ARBA00004533"/>
    </source>
</evidence>
<dbReference type="AlphaFoldDB" id="A0A6L5WG66"/>
<feature type="domain" description="Cytochrome c" evidence="23">
    <location>
        <begin position="116"/>
        <end position="195"/>
    </location>
</feature>
<dbReference type="SUPFAM" id="SSF46626">
    <property type="entry name" value="Cytochrome c"/>
    <property type="match status" value="2"/>
</dbReference>
<evidence type="ECO:0000256" key="6">
    <source>
        <dbReference type="ARBA" id="ARBA00022519"/>
    </source>
</evidence>
<dbReference type="Pfam" id="PF00034">
    <property type="entry name" value="Cytochrom_C"/>
    <property type="match status" value="1"/>
</dbReference>
<dbReference type="UniPathway" id="UPA00705"/>
<sequence length="287" mass="31436">MKWLNLQDNINLLSLIGFAVLMIVSCFVVGLYMKQMKTRKSEGELCDEVYDGISEYKNNLPVGWAAMFVLLIFWAIWYFLVGYPLNSYSQIGEYNDEVRAYNEKFSSVFANPSKETLFAMGESLFLVECVVCHGISGDGIDGKAANLKIWGSEDGILEAIHKGSKGLDYPLGEMPADNLTGQDAKAVAAFVAKEISAIKSTKHPELVKQGRAQWGVCAACHGDDGKGMDGMAPDLTKYGSAEFVVEVLNRGKHGFIGQMPNFGNNGRGLSDIQKRAVGEYISTLSKN</sequence>
<evidence type="ECO:0000256" key="17">
    <source>
        <dbReference type="ARBA" id="ARBA00023065"/>
    </source>
</evidence>
<dbReference type="Pfam" id="PF13442">
    <property type="entry name" value="Cytochrome_CBB3"/>
    <property type="match status" value="1"/>
</dbReference>
<keyword evidence="5" id="KW-1003">Cell membrane</keyword>
<dbReference type="PANTHER" id="PTHR33751:SF1">
    <property type="entry name" value="CBB3-TYPE CYTOCHROME C OXIDASE SUBUNIT FIXP"/>
    <property type="match status" value="1"/>
</dbReference>
<evidence type="ECO:0000256" key="15">
    <source>
        <dbReference type="ARBA" id="ARBA00023002"/>
    </source>
</evidence>
<keyword evidence="17" id="KW-0406">Ion transport</keyword>
<evidence type="ECO:0000256" key="18">
    <source>
        <dbReference type="ARBA" id="ARBA00023136"/>
    </source>
</evidence>
<reference evidence="24 25" key="2">
    <citation type="submission" date="2020-03" db="EMBL/GenBank/DDBJ databases">
        <title>Campylobacter portucalensis sp. nov., a new species of Campylobacter isolated from the reproductive tract of bulls.</title>
        <authorList>
            <person name="Silva M.F."/>
            <person name="Pereira G."/>
            <person name="Carneiro C."/>
            <person name="Hemphill A."/>
            <person name="Mateus L."/>
            <person name="Lopes-Da-Costa L."/>
            <person name="Silva E."/>
        </authorList>
    </citation>
    <scope>NUCLEOTIDE SEQUENCE [LARGE SCALE GENOMIC DNA]</scope>
    <source>
        <strain evidence="24 25">FMV-PI01</strain>
    </source>
</reference>
<dbReference type="Proteomes" id="UP000476338">
    <property type="component" value="Unassembled WGS sequence"/>
</dbReference>
<evidence type="ECO:0000256" key="11">
    <source>
        <dbReference type="ARBA" id="ARBA00022737"/>
    </source>
</evidence>
<evidence type="ECO:0000259" key="23">
    <source>
        <dbReference type="PROSITE" id="PS51007"/>
    </source>
</evidence>
<evidence type="ECO:0000256" key="22">
    <source>
        <dbReference type="SAM" id="Phobius"/>
    </source>
</evidence>
<keyword evidence="6" id="KW-0997">Cell inner membrane</keyword>
<dbReference type="RefSeq" id="WP_154570405.1">
    <property type="nucleotide sequence ID" value="NZ_VWSJ01000007.1"/>
</dbReference>
<feature type="binding site" description="covalent" evidence="21">
    <location>
        <position position="129"/>
    </location>
    <ligand>
        <name>heme c</name>
        <dbReference type="ChEBI" id="CHEBI:61717"/>
        <label>1</label>
    </ligand>
</feature>
<evidence type="ECO:0000256" key="8">
    <source>
        <dbReference type="ARBA" id="ARBA00022660"/>
    </source>
</evidence>
<evidence type="ECO:0000256" key="4">
    <source>
        <dbReference type="ARBA" id="ARBA00022448"/>
    </source>
</evidence>
<organism evidence="24 25">
    <name type="scientific">Campylobacter portucalensis</name>
    <dbReference type="NCBI Taxonomy" id="2608384"/>
    <lineage>
        <taxon>Bacteria</taxon>
        <taxon>Pseudomonadati</taxon>
        <taxon>Campylobacterota</taxon>
        <taxon>Epsilonproteobacteria</taxon>
        <taxon>Campylobacterales</taxon>
        <taxon>Campylobacteraceae</taxon>
        <taxon>Campylobacter</taxon>
    </lineage>
</organism>
<dbReference type="Pfam" id="PF14715">
    <property type="entry name" value="FixP_N"/>
    <property type="match status" value="1"/>
</dbReference>